<evidence type="ECO:0000313" key="2">
    <source>
        <dbReference type="EMBL" id="AGY47118.1"/>
    </source>
</evidence>
<gene>
    <name evidence="2" type="ORF">CN1A_9</name>
</gene>
<evidence type="ECO:0000313" key="3">
    <source>
        <dbReference type="Proteomes" id="UP000017651"/>
    </source>
</evidence>
<reference evidence="2 3" key="1">
    <citation type="journal article" date="2013" name="Genome Announc.">
        <title>Complete Genome of Clavibacter michiganensis subsp. sepedonicusis Siphophage CN1A.</title>
        <authorList>
            <person name="Kongari R.R."/>
            <person name="Yao G.W."/>
            <person name="Chamakura K.R."/>
            <person name="Kuty Everett G.F."/>
        </authorList>
    </citation>
    <scope>NUCLEOTIDE SEQUENCE [LARGE SCALE GENOMIC DNA]</scope>
</reference>
<proteinExistence type="predicted"/>
<keyword evidence="3" id="KW-1185">Reference proteome</keyword>
<keyword evidence="1" id="KW-0175">Coiled coil</keyword>
<dbReference type="KEGG" id="vg:18506529"/>
<protein>
    <submittedName>
        <fullName evidence="2">Uncharacterized protein</fullName>
    </submittedName>
</protein>
<organism evidence="2 3">
    <name type="scientific">Clavibacter phage CN1A</name>
    <dbReference type="NCBI Taxonomy" id="1406793"/>
    <lineage>
        <taxon>Viruses</taxon>
        <taxon>Duplodnaviria</taxon>
        <taxon>Heunggongvirae</taxon>
        <taxon>Uroviricota</taxon>
        <taxon>Caudoviricetes</taxon>
        <taxon>Cinunavirus</taxon>
        <taxon>Cinunavirus CN1A</taxon>
    </lineage>
</organism>
<dbReference type="GeneID" id="18506529"/>
<feature type="coiled-coil region" evidence="1">
    <location>
        <begin position="10"/>
        <end position="37"/>
    </location>
</feature>
<dbReference type="RefSeq" id="YP_009004221.1">
    <property type="nucleotide sequence ID" value="NC_023549.1"/>
</dbReference>
<accession>U5PXE4</accession>
<evidence type="ECO:0000256" key="1">
    <source>
        <dbReference type="SAM" id="Coils"/>
    </source>
</evidence>
<dbReference type="Proteomes" id="UP000017651">
    <property type="component" value="Segment"/>
</dbReference>
<dbReference type="EMBL" id="KF669650">
    <property type="protein sequence ID" value="AGY47118.1"/>
    <property type="molecule type" value="Genomic_DNA"/>
</dbReference>
<name>U5PXE4_9CAUD</name>
<sequence>MPASTTPERMAAITAARQALREAKETAEARLRAQLKEDLAWHSTVLDLRIREAVEAGDRVSDIMRAFPTRDRHTITKSLSRTEGITADAPASEYSSRYQLVDETLFVNYTSFGPDEITATAQFTVERWEDGTFFLRALDGDGFIGYDNTITQLDGETDGFYYEDATAFLRGEFTS</sequence>